<keyword evidence="3" id="KW-1185">Reference proteome</keyword>
<proteinExistence type="predicted"/>
<reference evidence="2 3" key="1">
    <citation type="submission" date="2017-06" db="EMBL/GenBank/DDBJ databases">
        <authorList>
            <person name="Kim H.J."/>
            <person name="Triplett B.A."/>
        </authorList>
    </citation>
    <scope>NUCLEOTIDE SEQUENCE [LARGE SCALE GENOMIC DNA]</scope>
    <source>
        <strain evidence="2 3">DSM 29052</strain>
    </source>
</reference>
<evidence type="ECO:0000256" key="1">
    <source>
        <dbReference type="SAM" id="Phobius"/>
    </source>
</evidence>
<feature type="transmembrane region" description="Helical" evidence="1">
    <location>
        <begin position="20"/>
        <end position="39"/>
    </location>
</feature>
<name>A0A238ZG29_9RHOB</name>
<dbReference type="Proteomes" id="UP000198417">
    <property type="component" value="Unassembled WGS sequence"/>
</dbReference>
<dbReference type="AlphaFoldDB" id="A0A238ZG29"/>
<keyword evidence="1" id="KW-0472">Membrane</keyword>
<keyword evidence="1" id="KW-0812">Transmembrane</keyword>
<dbReference type="EMBL" id="FZNN01000031">
    <property type="protein sequence ID" value="SNR82297.1"/>
    <property type="molecule type" value="Genomic_DNA"/>
</dbReference>
<gene>
    <name evidence="2" type="ORF">SAMN06265370_1316</name>
</gene>
<accession>A0A238ZG29</accession>
<evidence type="ECO:0000313" key="3">
    <source>
        <dbReference type="Proteomes" id="UP000198417"/>
    </source>
</evidence>
<dbReference type="RefSeq" id="WP_281253243.1">
    <property type="nucleotide sequence ID" value="NZ_FZNN01000031.1"/>
</dbReference>
<keyword evidence="1" id="KW-1133">Transmembrane helix</keyword>
<protein>
    <submittedName>
        <fullName evidence="2">Uncharacterized protein</fullName>
    </submittedName>
</protein>
<evidence type="ECO:0000313" key="2">
    <source>
        <dbReference type="EMBL" id="SNR82297.1"/>
    </source>
</evidence>
<organism evidence="2 3">
    <name type="scientific">Puniceibacterium sediminis</name>
    <dbReference type="NCBI Taxonomy" id="1608407"/>
    <lineage>
        <taxon>Bacteria</taxon>
        <taxon>Pseudomonadati</taxon>
        <taxon>Pseudomonadota</taxon>
        <taxon>Alphaproteobacteria</taxon>
        <taxon>Rhodobacterales</taxon>
        <taxon>Paracoccaceae</taxon>
        <taxon>Puniceibacterium</taxon>
    </lineage>
</organism>
<sequence>MSAPAVPRAWSGYIDRATLALTWIGGICLLVIVGVVLPGW</sequence>